<feature type="compositionally biased region" description="Basic and acidic residues" evidence="18">
    <location>
        <begin position="90"/>
        <end position="107"/>
    </location>
</feature>
<dbReference type="InterPro" id="IPR052059">
    <property type="entry name" value="CR_Ser/Thr_kinase"/>
</dbReference>
<dbReference type="Proteomes" id="UP000230069">
    <property type="component" value="Unassembled WGS sequence"/>
</dbReference>
<feature type="compositionally biased region" description="Basic and acidic residues" evidence="18">
    <location>
        <begin position="705"/>
        <end position="721"/>
    </location>
</feature>
<keyword evidence="5" id="KW-0433">Leucine-rich repeat</keyword>
<keyword evidence="10 17" id="KW-0547">Nucleotide-binding</keyword>
<dbReference type="FunFam" id="3.30.200.20:FF:000162">
    <property type="entry name" value="Adenine nucleotide alpha hydrolase-like domain kinase"/>
    <property type="match status" value="1"/>
</dbReference>
<dbReference type="GO" id="GO:0004672">
    <property type="term" value="F:protein kinase activity"/>
    <property type="evidence" value="ECO:0007669"/>
    <property type="project" value="InterPro"/>
</dbReference>
<keyword evidence="12 17" id="KW-0067">ATP-binding</keyword>
<protein>
    <recommendedName>
        <fullName evidence="19">Protein kinase domain-containing protein</fullName>
    </recommendedName>
</protein>
<feature type="region of interest" description="Disordered" evidence="18">
    <location>
        <begin position="1064"/>
        <end position="1084"/>
    </location>
</feature>
<keyword evidence="11" id="KW-0418">Kinase</keyword>
<evidence type="ECO:0000256" key="11">
    <source>
        <dbReference type="ARBA" id="ARBA00022777"/>
    </source>
</evidence>
<dbReference type="EMBL" id="KZ305021">
    <property type="protein sequence ID" value="PIA60045.1"/>
    <property type="molecule type" value="Genomic_DNA"/>
</dbReference>
<dbReference type="Pfam" id="PF23559">
    <property type="entry name" value="WHD_DRP"/>
    <property type="match status" value="1"/>
</dbReference>
<evidence type="ECO:0000256" key="3">
    <source>
        <dbReference type="ARBA" id="ARBA00010217"/>
    </source>
</evidence>
<evidence type="ECO:0000256" key="9">
    <source>
        <dbReference type="ARBA" id="ARBA00022737"/>
    </source>
</evidence>
<evidence type="ECO:0000256" key="14">
    <source>
        <dbReference type="ARBA" id="ARBA00023136"/>
    </source>
</evidence>
<dbReference type="FunFam" id="1.10.510.10:FF:000240">
    <property type="entry name" value="Lectin-domain containing receptor kinase A4.3"/>
    <property type="match status" value="1"/>
</dbReference>
<dbReference type="PROSITE" id="PS50011">
    <property type="entry name" value="PROTEIN_KINASE_DOM"/>
    <property type="match status" value="1"/>
</dbReference>
<keyword evidence="16" id="KW-0325">Glycoprotein</keyword>
<dbReference type="InterPro" id="IPR056789">
    <property type="entry name" value="LRR_R13L1-DRL21"/>
</dbReference>
<dbReference type="Gene3D" id="3.30.200.20">
    <property type="entry name" value="Phosphorylase Kinase, domain 1"/>
    <property type="match status" value="1"/>
</dbReference>
<evidence type="ECO:0000256" key="16">
    <source>
        <dbReference type="ARBA" id="ARBA00023180"/>
    </source>
</evidence>
<dbReference type="InterPro" id="IPR058922">
    <property type="entry name" value="WHD_DRP"/>
</dbReference>
<evidence type="ECO:0000256" key="12">
    <source>
        <dbReference type="ARBA" id="ARBA00022840"/>
    </source>
</evidence>
<evidence type="ECO:0000256" key="1">
    <source>
        <dbReference type="ARBA" id="ARBA00004251"/>
    </source>
</evidence>
<feature type="compositionally biased region" description="Low complexity" evidence="18">
    <location>
        <begin position="1064"/>
        <end position="1077"/>
    </location>
</feature>
<evidence type="ECO:0000256" key="13">
    <source>
        <dbReference type="ARBA" id="ARBA00022989"/>
    </source>
</evidence>
<keyword evidence="8" id="KW-0732">Signal</keyword>
<evidence type="ECO:0000259" key="19">
    <source>
        <dbReference type="PROSITE" id="PS50011"/>
    </source>
</evidence>
<dbReference type="Gene3D" id="3.80.10.10">
    <property type="entry name" value="Ribonuclease Inhibitor"/>
    <property type="match status" value="2"/>
</dbReference>
<evidence type="ECO:0000256" key="7">
    <source>
        <dbReference type="ARBA" id="ARBA00022692"/>
    </source>
</evidence>
<sequence length="1084" mass="122903">MDFSIDMASKEEEQSLEDNEIVELKGTSIISNKQSREKSGVLYLGETHDVDDDMYYSSDNEEIWCPPPGPSYFGKTPVFDEISELYVSGEDEKKPDDINERSSGSEEFKEEEDTVDKLFNFMRRKFNPSFSSFIWKCLLFWYLFPTNYEFYMDDIIHLWIAQGYIHIPFTQLKTMEDIGILWFEEFGRLQVIKLSHIDSSTGRLRYKLNPTFVHKLQGRPNENNHYYRLDDVNAYISESTLHASLRDTIDLITLKDLYQATKLYTLLILHEQGSRLDQIPRDLFLKLPSLRALDLSHTCITELPNSIGNLEDLRYLNLSGTLITTLPESLCDLYQMQTLKLRGCLKLLRLPKGMSKLINLRHLDVDVSCLLVSMPPRFGDLAELQTLPAFFVGKENGCHITELKNMVNLRGTFRILRLENVSGSKEAKEAALHQKKYLDKLEYHWTELQDGLDLLENLQPHTQVQELQIVGYAGAKFPSWIGNPIFSILTAITIHDCRNCQVLPRLGKLPSLKTLCISNMIAVKAIDSQFCGRDTVSGVRDFVRFIGKKSASDTSVAFRTLENLTLKSLLSLEEWNGIKELDFPHLEKLNISDCPKLTALPKISLLNNLKKLEISFCPSLKSLPNEGLPTSLQHLVITDCPVLKDRCHKDKGEDWIRVVHIPDIWTDYQHISQAQPSPTTGLVPLPSQSLKSITTPMLSTSNVDNSKDASNDLMFKPHGDPSENPNDDQEKNSTGTTAPSKRKRFFFLSNFILNPFKSFTLKGTTTPSNPFHFPYKTLLSATNGFDLNNKIGSGGFGSVYKGILKENGKVIAVKKLSQSSNQRTREFVNKATLLTRVQHKNVVRLLGYCIDGTTRLLVYEYLSRQGLDMYLFNSHGREALQWKRRYDVIVGLARGLHYLHEQSHVCIIHRNIRVSNILFDEMWTPKIAGVGTHLDTSIVGTIGYIAPEYAIHGRLSTKADVYSFGIVVLEVISGQRFSTFNMDRDGGSLLEWAWNHYIGGRSSEIIDTVIARGKATTEQVYMCINIGLLCVQPEPELRPTMGQVVLMLSQQSTIPEVPRKPAYSLSLARRSSSSGSSEKSEEGK</sequence>
<evidence type="ECO:0000256" key="17">
    <source>
        <dbReference type="PROSITE-ProRule" id="PRU10141"/>
    </source>
</evidence>
<feature type="region of interest" description="Disordered" evidence="18">
    <location>
        <begin position="697"/>
        <end position="739"/>
    </location>
</feature>
<evidence type="ECO:0000256" key="15">
    <source>
        <dbReference type="ARBA" id="ARBA00023170"/>
    </source>
</evidence>
<dbReference type="GO" id="GO:0005886">
    <property type="term" value="C:plasma membrane"/>
    <property type="evidence" value="ECO:0007669"/>
    <property type="project" value="UniProtKB-SubCell"/>
</dbReference>
<evidence type="ECO:0000313" key="21">
    <source>
        <dbReference type="Proteomes" id="UP000230069"/>
    </source>
</evidence>
<dbReference type="Pfam" id="PF13855">
    <property type="entry name" value="LRR_8"/>
    <property type="match status" value="1"/>
</dbReference>
<proteinExistence type="inferred from homology"/>
<keyword evidence="6" id="KW-0808">Transferase</keyword>
<dbReference type="GO" id="GO:0002229">
    <property type="term" value="P:defense response to oomycetes"/>
    <property type="evidence" value="ECO:0007669"/>
    <property type="project" value="UniProtKB-ARBA"/>
</dbReference>
<dbReference type="SUPFAM" id="SSF56112">
    <property type="entry name" value="Protein kinase-like (PK-like)"/>
    <property type="match status" value="1"/>
</dbReference>
<dbReference type="InterPro" id="IPR001245">
    <property type="entry name" value="Ser-Thr/Tyr_kinase_cat_dom"/>
</dbReference>
<evidence type="ECO:0000256" key="2">
    <source>
        <dbReference type="ARBA" id="ARBA00008536"/>
    </source>
</evidence>
<accession>A0A2G5EWA8</accession>
<keyword evidence="14" id="KW-0472">Membrane</keyword>
<evidence type="ECO:0000256" key="18">
    <source>
        <dbReference type="SAM" id="MobiDB-lite"/>
    </source>
</evidence>
<feature type="region of interest" description="Disordered" evidence="18">
    <location>
        <begin position="90"/>
        <end position="109"/>
    </location>
</feature>
<reference evidence="20 21" key="1">
    <citation type="submission" date="2017-09" db="EMBL/GenBank/DDBJ databases">
        <title>WGS assembly of Aquilegia coerulea Goldsmith.</title>
        <authorList>
            <person name="Hodges S."/>
            <person name="Kramer E."/>
            <person name="Nordborg M."/>
            <person name="Tomkins J."/>
            <person name="Borevitz J."/>
            <person name="Derieg N."/>
            <person name="Yan J."/>
            <person name="Mihaltcheva S."/>
            <person name="Hayes R.D."/>
            <person name="Rokhsar D."/>
        </authorList>
    </citation>
    <scope>NUCLEOTIDE SEQUENCE [LARGE SCALE GENOMIC DNA]</scope>
    <source>
        <strain evidence="21">cv. Goldsmith</strain>
    </source>
</reference>
<dbReference type="InterPro" id="IPR017441">
    <property type="entry name" value="Protein_kinase_ATP_BS"/>
</dbReference>
<dbReference type="Pfam" id="PF25019">
    <property type="entry name" value="LRR_R13L1-DRL21"/>
    <property type="match status" value="1"/>
</dbReference>
<dbReference type="InterPro" id="IPR000719">
    <property type="entry name" value="Prot_kinase_dom"/>
</dbReference>
<dbReference type="Gene3D" id="1.10.510.10">
    <property type="entry name" value="Transferase(Phosphotransferase) domain 1"/>
    <property type="match status" value="1"/>
</dbReference>
<dbReference type="Pfam" id="PF07714">
    <property type="entry name" value="PK_Tyr_Ser-Thr"/>
    <property type="match status" value="1"/>
</dbReference>
<dbReference type="InterPro" id="IPR032675">
    <property type="entry name" value="LRR_dom_sf"/>
</dbReference>
<evidence type="ECO:0000256" key="4">
    <source>
        <dbReference type="ARBA" id="ARBA00022475"/>
    </source>
</evidence>
<organism evidence="20 21">
    <name type="scientific">Aquilegia coerulea</name>
    <name type="common">Rocky mountain columbine</name>
    <dbReference type="NCBI Taxonomy" id="218851"/>
    <lineage>
        <taxon>Eukaryota</taxon>
        <taxon>Viridiplantae</taxon>
        <taxon>Streptophyta</taxon>
        <taxon>Embryophyta</taxon>
        <taxon>Tracheophyta</taxon>
        <taxon>Spermatophyta</taxon>
        <taxon>Magnoliopsida</taxon>
        <taxon>Ranunculales</taxon>
        <taxon>Ranunculaceae</taxon>
        <taxon>Thalictroideae</taxon>
        <taxon>Aquilegia</taxon>
    </lineage>
</organism>
<dbReference type="InterPro" id="IPR003591">
    <property type="entry name" value="Leu-rich_rpt_typical-subtyp"/>
</dbReference>
<evidence type="ECO:0000256" key="5">
    <source>
        <dbReference type="ARBA" id="ARBA00022614"/>
    </source>
</evidence>
<dbReference type="SMART" id="SM00369">
    <property type="entry name" value="LRR_TYP"/>
    <property type="match status" value="2"/>
</dbReference>
<evidence type="ECO:0000256" key="10">
    <source>
        <dbReference type="ARBA" id="ARBA00022741"/>
    </source>
</evidence>
<evidence type="ECO:0000313" key="20">
    <source>
        <dbReference type="EMBL" id="PIA60045.1"/>
    </source>
</evidence>
<dbReference type="OrthoDB" id="1288111at2759"/>
<comment type="subcellular location">
    <subcellularLocation>
        <location evidence="1">Cell membrane</location>
        <topology evidence="1">Single-pass type I membrane protein</topology>
    </subcellularLocation>
</comment>
<dbReference type="InterPro" id="IPR011009">
    <property type="entry name" value="Kinase-like_dom_sf"/>
</dbReference>
<keyword evidence="15" id="KW-0675">Receptor</keyword>
<feature type="binding site" evidence="17">
    <location>
        <position position="815"/>
    </location>
    <ligand>
        <name>ATP</name>
        <dbReference type="ChEBI" id="CHEBI:30616"/>
    </ligand>
</feature>
<dbReference type="PROSITE" id="PS00107">
    <property type="entry name" value="PROTEIN_KINASE_ATP"/>
    <property type="match status" value="1"/>
</dbReference>
<comment type="similarity">
    <text evidence="3">In the C-terminal section; belongs to the protein kinase superfamily. Ser/Thr protein kinase family.</text>
</comment>
<dbReference type="AlphaFoldDB" id="A0A2G5EWA8"/>
<dbReference type="STRING" id="218851.A0A2G5EWA8"/>
<name>A0A2G5EWA8_AQUCA</name>
<dbReference type="PANTHER" id="PTHR47973">
    <property type="entry name" value="CYSTEINE-RICH RECEPTOR-LIKE PROTEIN KINASE 3"/>
    <property type="match status" value="1"/>
</dbReference>
<dbReference type="SUPFAM" id="SSF52058">
    <property type="entry name" value="L domain-like"/>
    <property type="match status" value="1"/>
</dbReference>
<gene>
    <name evidence="20" type="ORF">AQUCO_00400723v1</name>
</gene>
<dbReference type="PROSITE" id="PS51450">
    <property type="entry name" value="LRR"/>
    <property type="match status" value="1"/>
</dbReference>
<keyword evidence="9" id="KW-0677">Repeat</keyword>
<keyword evidence="21" id="KW-1185">Reference proteome</keyword>
<dbReference type="InterPro" id="IPR001611">
    <property type="entry name" value="Leu-rich_rpt"/>
</dbReference>
<dbReference type="GO" id="GO:0005524">
    <property type="term" value="F:ATP binding"/>
    <property type="evidence" value="ECO:0007669"/>
    <property type="project" value="UniProtKB-UniRule"/>
</dbReference>
<keyword evidence="4" id="KW-1003">Cell membrane</keyword>
<keyword evidence="7" id="KW-0812">Transmembrane</keyword>
<keyword evidence="13" id="KW-1133">Transmembrane helix</keyword>
<evidence type="ECO:0000256" key="8">
    <source>
        <dbReference type="ARBA" id="ARBA00022729"/>
    </source>
</evidence>
<dbReference type="InParanoid" id="A0A2G5EWA8"/>
<dbReference type="CDD" id="cd14066">
    <property type="entry name" value="STKc_IRAK"/>
    <property type="match status" value="1"/>
</dbReference>
<comment type="similarity">
    <text evidence="2">In the N-terminal section; belongs to the leguminous lectin family.</text>
</comment>
<evidence type="ECO:0000256" key="6">
    <source>
        <dbReference type="ARBA" id="ARBA00022679"/>
    </source>
</evidence>
<feature type="domain" description="Protein kinase" evidence="19">
    <location>
        <begin position="785"/>
        <end position="1054"/>
    </location>
</feature>